<comment type="catalytic activity">
    <reaction evidence="13">
        <text>RNA(n) + ATP = RNA(n)-3'-adenine ribonucleotide + diphosphate</text>
        <dbReference type="Rhea" id="RHEA:11332"/>
        <dbReference type="Rhea" id="RHEA-COMP:14527"/>
        <dbReference type="Rhea" id="RHEA-COMP:17347"/>
        <dbReference type="ChEBI" id="CHEBI:30616"/>
        <dbReference type="ChEBI" id="CHEBI:33019"/>
        <dbReference type="ChEBI" id="CHEBI:140395"/>
        <dbReference type="ChEBI" id="CHEBI:173115"/>
        <dbReference type="EC" id="2.7.7.19"/>
    </reaction>
</comment>
<dbReference type="Gene3D" id="3.30.70.590">
    <property type="entry name" value="Poly(A) polymerase predicted RNA binding domain"/>
    <property type="match status" value="1"/>
</dbReference>
<keyword evidence="9 15" id="KW-0460">Magnesium</keyword>
<evidence type="ECO:0000256" key="10">
    <source>
        <dbReference type="ARBA" id="ARBA00022884"/>
    </source>
</evidence>
<evidence type="ECO:0000256" key="6">
    <source>
        <dbReference type="ARBA" id="ARBA00022723"/>
    </source>
</evidence>
<dbReference type="Gene3D" id="3.30.460.10">
    <property type="entry name" value="Beta Polymerase, domain 2"/>
    <property type="match status" value="1"/>
</dbReference>
<dbReference type="InterPro" id="IPR011068">
    <property type="entry name" value="NuclTrfase_I-like_C"/>
</dbReference>
<dbReference type="OrthoDB" id="412748at2759"/>
<evidence type="ECO:0000256" key="5">
    <source>
        <dbReference type="ARBA" id="ARBA00022679"/>
    </source>
</evidence>
<dbReference type="SUPFAM" id="SSF55003">
    <property type="entry name" value="PAP/Archaeal CCA-adding enzyme, C-terminal domain"/>
    <property type="match status" value="1"/>
</dbReference>
<evidence type="ECO:0000256" key="3">
    <source>
        <dbReference type="ARBA" id="ARBA00010912"/>
    </source>
</evidence>
<dbReference type="HOGENOM" id="CLU_011511_4_1_1"/>
<evidence type="ECO:0000256" key="1">
    <source>
        <dbReference type="ARBA" id="ARBA00001936"/>
    </source>
</evidence>
<feature type="domain" description="Poly(A) polymerase nucleotidyltransferase" evidence="19">
    <location>
        <begin position="8"/>
        <end position="208"/>
    </location>
</feature>
<keyword evidence="7 13" id="KW-0547">Nucleotide-binding</keyword>
<dbReference type="PIRSF" id="PIRSF018425">
    <property type="entry name" value="PolyA_polymerase"/>
    <property type="match status" value="1"/>
</dbReference>
<feature type="binding site" evidence="14">
    <location>
        <begin position="240"/>
        <end position="241"/>
    </location>
    <ligand>
        <name>ATP</name>
        <dbReference type="ChEBI" id="CHEBI:30616"/>
    </ligand>
</feature>
<keyword evidence="21" id="KW-1185">Reference proteome</keyword>
<dbReference type="PANTHER" id="PTHR10682">
    <property type="entry name" value="POLY A POLYMERASE"/>
    <property type="match status" value="1"/>
</dbReference>
<proteinExistence type="inferred from homology"/>
<dbReference type="Pfam" id="PF20750">
    <property type="entry name" value="PAP_NTPase"/>
    <property type="match status" value="1"/>
</dbReference>
<feature type="region of interest" description="Disordered" evidence="16">
    <location>
        <begin position="564"/>
        <end position="603"/>
    </location>
</feature>
<feature type="compositionally biased region" description="Polar residues" evidence="16">
    <location>
        <begin position="1"/>
        <end position="17"/>
    </location>
</feature>
<dbReference type="GO" id="GO:0033620">
    <property type="term" value="C:Mei2 nuclear dot complex"/>
    <property type="evidence" value="ECO:0007669"/>
    <property type="project" value="EnsemblFungi"/>
</dbReference>
<gene>
    <name evidence="20" type="ORF">UCRPA7_6392</name>
</gene>
<feature type="binding site" evidence="15">
    <location>
        <position position="103"/>
    </location>
    <ligand>
        <name>Mg(2+)</name>
        <dbReference type="ChEBI" id="CHEBI:18420"/>
        <label>1</label>
        <note>catalytic</note>
    </ligand>
</feature>
<evidence type="ECO:0000256" key="12">
    <source>
        <dbReference type="ARBA" id="ARBA00023242"/>
    </source>
</evidence>
<keyword evidence="6 15" id="KW-0479">Metal-binding</keyword>
<dbReference type="Pfam" id="PF04926">
    <property type="entry name" value="PAP_RNA-bind"/>
    <property type="match status" value="1"/>
</dbReference>
<keyword evidence="4 13" id="KW-0507">mRNA processing</keyword>
<dbReference type="EMBL" id="KB933236">
    <property type="protein sequence ID" value="EON98112.1"/>
    <property type="molecule type" value="Genomic_DNA"/>
</dbReference>
<feature type="binding site" evidence="14">
    <location>
        <position position="231"/>
    </location>
    <ligand>
        <name>ATP</name>
        <dbReference type="ChEBI" id="CHEBI:30616"/>
    </ligand>
</feature>
<dbReference type="InterPro" id="IPR007010">
    <property type="entry name" value="PolA_pol_RNA-bd_dom"/>
</dbReference>
<dbReference type="GO" id="GO:1990251">
    <property type="term" value="C:nuclear exosome focus"/>
    <property type="evidence" value="ECO:0007669"/>
    <property type="project" value="EnsemblFungi"/>
</dbReference>
<dbReference type="RefSeq" id="XP_007917121.1">
    <property type="nucleotide sequence ID" value="XM_007918930.1"/>
</dbReference>
<dbReference type="GeneID" id="19327043"/>
<evidence type="ECO:0000256" key="14">
    <source>
        <dbReference type="PIRSR" id="PIRSR018425-1"/>
    </source>
</evidence>
<evidence type="ECO:0000256" key="15">
    <source>
        <dbReference type="PIRSR" id="PIRSR018425-2"/>
    </source>
</evidence>
<feature type="binding site" evidence="15">
    <location>
        <position position="158"/>
    </location>
    <ligand>
        <name>Mg(2+)</name>
        <dbReference type="ChEBI" id="CHEBI:18420"/>
        <label>2</label>
        <note>catalytic</note>
    </ligand>
</feature>
<dbReference type="FunFam" id="3.30.460.10:FF:000002">
    <property type="entry name" value="Poly(A) polymerase alpha, putative"/>
    <property type="match status" value="1"/>
</dbReference>
<dbReference type="GO" id="GO:1990817">
    <property type="term" value="F:poly(A) RNA polymerase activity"/>
    <property type="evidence" value="ECO:0007669"/>
    <property type="project" value="UniProtKB-UniRule"/>
</dbReference>
<comment type="function">
    <text evidence="13">Polymerase that creates the 3'-poly(A) tail of mRNA's.</text>
</comment>
<dbReference type="FunFam" id="3.30.70.590:FF:000003">
    <property type="entry name" value="Poly(A) polymerase"/>
    <property type="match status" value="1"/>
</dbReference>
<feature type="binding site" evidence="15">
    <location>
        <position position="101"/>
    </location>
    <ligand>
        <name>Mg(2+)</name>
        <dbReference type="ChEBI" id="CHEBI:18420"/>
        <label>2</label>
        <note>catalytic</note>
    </ligand>
</feature>
<dbReference type="Proteomes" id="UP000014074">
    <property type="component" value="Unassembled WGS sequence"/>
</dbReference>
<keyword evidence="8 13" id="KW-0067">ATP-binding</keyword>
<dbReference type="GO" id="GO:0005847">
    <property type="term" value="C:mRNA cleavage and polyadenylation specificity factor complex"/>
    <property type="evidence" value="ECO:0007669"/>
    <property type="project" value="EnsemblFungi"/>
</dbReference>
<dbReference type="GO" id="GO:0005829">
    <property type="term" value="C:cytosol"/>
    <property type="evidence" value="ECO:0007669"/>
    <property type="project" value="EnsemblFungi"/>
</dbReference>
<dbReference type="GO" id="GO:0005524">
    <property type="term" value="F:ATP binding"/>
    <property type="evidence" value="ECO:0007669"/>
    <property type="project" value="UniProtKB-UniRule"/>
</dbReference>
<evidence type="ECO:0000256" key="13">
    <source>
        <dbReference type="PIRNR" id="PIRNR018425"/>
    </source>
</evidence>
<organism evidence="20 21">
    <name type="scientific">Phaeoacremonium minimum (strain UCR-PA7)</name>
    <name type="common">Esca disease fungus</name>
    <name type="synonym">Togninia minima</name>
    <dbReference type="NCBI Taxonomy" id="1286976"/>
    <lineage>
        <taxon>Eukaryota</taxon>
        <taxon>Fungi</taxon>
        <taxon>Dikarya</taxon>
        <taxon>Ascomycota</taxon>
        <taxon>Pezizomycotina</taxon>
        <taxon>Sordariomycetes</taxon>
        <taxon>Sordariomycetidae</taxon>
        <taxon>Togniniales</taxon>
        <taxon>Togniniaceae</taxon>
        <taxon>Phaeoacremonium</taxon>
    </lineage>
</organism>
<keyword evidence="5 13" id="KW-0808">Transferase</keyword>
<keyword evidence="10" id="KW-0694">RNA-binding</keyword>
<evidence type="ECO:0000259" key="18">
    <source>
        <dbReference type="Pfam" id="PF04928"/>
    </source>
</evidence>
<evidence type="ECO:0000256" key="7">
    <source>
        <dbReference type="ARBA" id="ARBA00022741"/>
    </source>
</evidence>
<keyword evidence="12 13" id="KW-0539">Nucleus</keyword>
<feature type="binding site" evidence="14">
    <location>
        <position position="158"/>
    </location>
    <ligand>
        <name>ATP</name>
        <dbReference type="ChEBI" id="CHEBI:30616"/>
    </ligand>
</feature>
<feature type="binding site" evidence="14">
    <location>
        <begin position="101"/>
        <end position="103"/>
    </location>
    <ligand>
        <name>ATP</name>
        <dbReference type="ChEBI" id="CHEBI:30616"/>
    </ligand>
</feature>
<dbReference type="GO" id="GO:0180010">
    <property type="term" value="P:co-transcriptional mRNA 3'-end processing, cleavage and polyadenylation pathway"/>
    <property type="evidence" value="ECO:0007669"/>
    <property type="project" value="EnsemblFungi"/>
</dbReference>
<dbReference type="KEGG" id="tmn:UCRPA7_6392"/>
<dbReference type="GO" id="GO:0003723">
    <property type="term" value="F:RNA binding"/>
    <property type="evidence" value="ECO:0007669"/>
    <property type="project" value="UniProtKB-UniRule"/>
</dbReference>
<evidence type="ECO:0000313" key="20">
    <source>
        <dbReference type="EMBL" id="EON98112.1"/>
    </source>
</evidence>
<dbReference type="EC" id="2.7.7.19" evidence="13"/>
<evidence type="ECO:0000256" key="2">
    <source>
        <dbReference type="ARBA" id="ARBA00004123"/>
    </source>
</evidence>
<keyword evidence="11" id="KW-0464">Manganese</keyword>
<dbReference type="CDD" id="cd05402">
    <property type="entry name" value="NT_PAP_TUTase"/>
    <property type="match status" value="1"/>
</dbReference>
<dbReference type="GO" id="GO:0046872">
    <property type="term" value="F:metal ion binding"/>
    <property type="evidence" value="ECO:0007669"/>
    <property type="project" value="UniProtKB-KW"/>
</dbReference>
<dbReference type="InterPro" id="IPR048840">
    <property type="entry name" value="PolA_pol_NTPase"/>
</dbReference>
<evidence type="ECO:0000256" key="8">
    <source>
        <dbReference type="ARBA" id="ARBA00022840"/>
    </source>
</evidence>
<comment type="cofactor">
    <cofactor evidence="15">
        <name>Mg(2+)</name>
        <dbReference type="ChEBI" id="CHEBI:18420"/>
    </cofactor>
    <text evidence="15">Binds 2 magnesium ions. Also active with manganese.</text>
</comment>
<evidence type="ECO:0000256" key="16">
    <source>
        <dbReference type="SAM" id="MobiDB-lite"/>
    </source>
</evidence>
<dbReference type="GO" id="GO:0033621">
    <property type="term" value="P:nuclear mRNA surveillance of meiosis-specific transcripts"/>
    <property type="evidence" value="ECO:0007669"/>
    <property type="project" value="EnsemblFungi"/>
</dbReference>
<dbReference type="SUPFAM" id="SSF81631">
    <property type="entry name" value="PAP/OAS1 substrate-binding domain"/>
    <property type="match status" value="1"/>
</dbReference>
<dbReference type="Pfam" id="PF04928">
    <property type="entry name" value="PAP_central"/>
    <property type="match status" value="1"/>
</dbReference>
<reference evidence="21" key="1">
    <citation type="journal article" date="2013" name="Genome Announc.">
        <title>Draft genome sequence of the ascomycete Phaeoacremonium aleophilum strain UCR-PA7, a causal agent of the esca disease complex in grapevines.</title>
        <authorList>
            <person name="Blanco-Ulate B."/>
            <person name="Rolshausen P."/>
            <person name="Cantu D."/>
        </authorList>
    </citation>
    <scope>NUCLEOTIDE SEQUENCE [LARGE SCALE GENOMIC DNA]</scope>
    <source>
        <strain evidence="21">UCR-PA7</strain>
    </source>
</reference>
<dbReference type="InterPro" id="IPR043519">
    <property type="entry name" value="NT_sf"/>
</dbReference>
<sequence length="603" mass="67906">MASEKQYGTTPPISVTLPTEGEKQSTESLFRELKAQGTFEHATETQKREKVLASIQAIADVFVKKVAKEREPENALLARDARGHVFTYGSYRLGVYGPGSDIDTLVVAPRYVTREDFFKHFPGLLKEMTPPGSIEDLAAVTDAFVPIIKFEYSGISIDLIFSRIATLKQLPPRDKFNLLDNNLLRGLDEAELRSLNGTRVTDEILELVPEKTSFRLALRAIKLWAQRRAIYANIMGYPGGVAWAMLVARISQLYPKATGAVIVNKFFNIMRRWPWPQPVLLKHIEDGPLQVRVWNPKIYKGDTFHLMPIITPAYPSMCATFNVTKSAMAVIQKELDTFAEVTDQIMLGKRPWKDLFVKHTFFTSGFKYYIAVISASKTKEAHKLWSGFVESKIRLLVQGIERHPSIALARPFNKGYERTHRCKTGAEVNKVQDGDLSFVLKEAEIVEQKATTEVAGVEVAGTEVKAADGNGEEAAKPNGTETETKEETIDVYTTTHYIGLELYEGAKSLDLSYQVNEFKDLCHNWDKYKDELNEHCSLSIQHVRNINLPDDVFEAGEVKPTKPIKKKVPATNGAAKKRGASERQRNANKHQLLRLAEHGRELR</sequence>
<feature type="binding site" evidence="15">
    <location>
        <position position="103"/>
    </location>
    <ligand>
        <name>Mg(2+)</name>
        <dbReference type="ChEBI" id="CHEBI:18420"/>
        <label>2</label>
        <note>catalytic</note>
    </ligand>
</feature>
<feature type="binding site" evidence="14">
    <location>
        <position position="222"/>
    </location>
    <ligand>
        <name>ATP</name>
        <dbReference type="ChEBI" id="CHEBI:30616"/>
    </ligand>
</feature>
<feature type="domain" description="Poly(A) polymerase RNA-binding" evidence="17">
    <location>
        <begin position="360"/>
        <end position="562"/>
    </location>
</feature>
<dbReference type="AlphaFoldDB" id="R8BFP6"/>
<accession>R8BFP6</accession>
<dbReference type="FunFam" id="1.10.1410.10:FF:000001">
    <property type="entry name" value="Putative poly(A) polymerase gamma"/>
    <property type="match status" value="1"/>
</dbReference>
<evidence type="ECO:0000256" key="4">
    <source>
        <dbReference type="ARBA" id="ARBA00022664"/>
    </source>
</evidence>
<evidence type="ECO:0000259" key="19">
    <source>
        <dbReference type="Pfam" id="PF20750"/>
    </source>
</evidence>
<dbReference type="SUPFAM" id="SSF81301">
    <property type="entry name" value="Nucleotidyltransferase"/>
    <property type="match status" value="1"/>
</dbReference>
<feature type="domain" description="Poly(A) polymerase central" evidence="18">
    <location>
        <begin position="213"/>
        <end position="357"/>
    </location>
</feature>
<dbReference type="GO" id="GO:0071920">
    <property type="term" value="C:cleavage body"/>
    <property type="evidence" value="ECO:0007669"/>
    <property type="project" value="EnsemblFungi"/>
</dbReference>
<evidence type="ECO:0000256" key="11">
    <source>
        <dbReference type="ARBA" id="ARBA00023211"/>
    </source>
</evidence>
<dbReference type="InterPro" id="IPR014492">
    <property type="entry name" value="PolyA_polymerase"/>
</dbReference>
<protein>
    <recommendedName>
        <fullName evidence="13">Poly(A) polymerase</fullName>
        <ecNumber evidence="13">2.7.7.19</ecNumber>
    </recommendedName>
</protein>
<comment type="similarity">
    <text evidence="3 13">Belongs to the poly(A) polymerase family.</text>
</comment>
<evidence type="ECO:0000259" key="17">
    <source>
        <dbReference type="Pfam" id="PF04926"/>
    </source>
</evidence>
<dbReference type="eggNOG" id="KOG2245">
    <property type="taxonomic scope" value="Eukaryota"/>
</dbReference>
<evidence type="ECO:0000256" key="9">
    <source>
        <dbReference type="ARBA" id="ARBA00022842"/>
    </source>
</evidence>
<feature type="region of interest" description="Disordered" evidence="16">
    <location>
        <begin position="1"/>
        <end position="21"/>
    </location>
</feature>
<dbReference type="Gene3D" id="1.10.1410.10">
    <property type="match status" value="1"/>
</dbReference>
<dbReference type="InterPro" id="IPR007012">
    <property type="entry name" value="PolA_pol_cen_dom"/>
</dbReference>
<evidence type="ECO:0000313" key="21">
    <source>
        <dbReference type="Proteomes" id="UP000014074"/>
    </source>
</evidence>
<dbReference type="PANTHER" id="PTHR10682:SF10">
    <property type="entry name" value="POLYNUCLEOTIDE ADENYLYLTRANSFERASE"/>
    <property type="match status" value="1"/>
</dbReference>
<feature type="binding site" evidence="15">
    <location>
        <position position="101"/>
    </location>
    <ligand>
        <name>Mg(2+)</name>
        <dbReference type="ChEBI" id="CHEBI:18420"/>
        <label>1</label>
        <note>catalytic</note>
    </ligand>
</feature>
<comment type="cofactor">
    <cofactor evidence="1">
        <name>Mn(2+)</name>
        <dbReference type="ChEBI" id="CHEBI:29035"/>
    </cofactor>
</comment>
<comment type="subcellular location">
    <subcellularLocation>
        <location evidence="2 13">Nucleus</location>
    </subcellularLocation>
</comment>
<name>R8BFP6_PHAM7</name>